<dbReference type="Pfam" id="PF07484">
    <property type="entry name" value="Collar"/>
    <property type="match status" value="1"/>
</dbReference>
<proteinExistence type="predicted"/>
<evidence type="ECO:0000259" key="1">
    <source>
        <dbReference type="Pfam" id="PF07484"/>
    </source>
</evidence>
<dbReference type="InterPro" id="IPR037053">
    <property type="entry name" value="Phage_tail_collar_dom_sf"/>
</dbReference>
<evidence type="ECO:0000313" key="2">
    <source>
        <dbReference type="EMBL" id="KEO50783.1"/>
    </source>
</evidence>
<feature type="domain" description="Phage tail collar" evidence="1">
    <location>
        <begin position="6"/>
        <end position="62"/>
    </location>
</feature>
<dbReference type="SUPFAM" id="SSF88874">
    <property type="entry name" value="Receptor-binding domain of short tail fibre protein gp12"/>
    <property type="match status" value="1"/>
</dbReference>
<dbReference type="EMBL" id="AUND01000041">
    <property type="protein sequence ID" value="KEO50783.1"/>
    <property type="molecule type" value="Genomic_DNA"/>
</dbReference>
<reference evidence="2 3" key="1">
    <citation type="submission" date="2013-07" db="EMBL/GenBank/DDBJ databases">
        <title>Thioclava pacifica DSM 10166 Genome Sequencing.</title>
        <authorList>
            <person name="Lai Q."/>
            <person name="Shao Z."/>
        </authorList>
    </citation>
    <scope>NUCLEOTIDE SEQUENCE [LARGE SCALE GENOMIC DNA]</scope>
    <source>
        <strain evidence="2 3">DSM 10166</strain>
    </source>
</reference>
<dbReference type="STRING" id="1353537.TP2_14240"/>
<dbReference type="InterPro" id="IPR011083">
    <property type="entry name" value="Phage_tail_collar_dom"/>
</dbReference>
<dbReference type="RefSeq" id="WP_038079965.1">
    <property type="nucleotide sequence ID" value="NZ_AUND01000041.1"/>
</dbReference>
<dbReference type="AlphaFoldDB" id="A0A074J576"/>
<dbReference type="eggNOG" id="COG4675">
    <property type="taxonomic scope" value="Bacteria"/>
</dbReference>
<comment type="caution">
    <text evidence="2">The sequence shown here is derived from an EMBL/GenBank/DDBJ whole genome shotgun (WGS) entry which is preliminary data.</text>
</comment>
<accession>A0A074J576</accession>
<sequence length="179" mass="18731">MEPFIGQIMLFAFPRTPQGWISCQGQLLAINQYQMLFALIGTFYGGDGTTTFAVPDLRGRIPLGMGQGPGLSVYKLGDKVGMEAVALTDAEMPSHSHAIQAASQNPAANATAVPGPDVEFATAGGSDVTRYSAQPGGTPVTLNPASIGLSGSAHPHQNMMPTTVMNYCIAYDGIFPPRS</sequence>
<organism evidence="2 3">
    <name type="scientific">Thioclava pacifica DSM 10166</name>
    <dbReference type="NCBI Taxonomy" id="1353537"/>
    <lineage>
        <taxon>Bacteria</taxon>
        <taxon>Pseudomonadati</taxon>
        <taxon>Pseudomonadota</taxon>
        <taxon>Alphaproteobacteria</taxon>
        <taxon>Rhodobacterales</taxon>
        <taxon>Paracoccaceae</taxon>
        <taxon>Thioclava</taxon>
    </lineage>
</organism>
<dbReference type="Proteomes" id="UP000027432">
    <property type="component" value="Unassembled WGS sequence"/>
</dbReference>
<evidence type="ECO:0000313" key="3">
    <source>
        <dbReference type="Proteomes" id="UP000027432"/>
    </source>
</evidence>
<name>A0A074J576_9RHOB</name>
<dbReference type="Gene3D" id="3.90.1340.10">
    <property type="entry name" value="Phage tail collar domain"/>
    <property type="match status" value="1"/>
</dbReference>
<keyword evidence="3" id="KW-1185">Reference proteome</keyword>
<protein>
    <recommendedName>
        <fullName evidence="1">Phage tail collar domain-containing protein</fullName>
    </recommendedName>
</protein>
<dbReference type="OrthoDB" id="9810174at2"/>
<gene>
    <name evidence="2" type="ORF">TP2_14240</name>
</gene>